<proteinExistence type="predicted"/>
<dbReference type="RefSeq" id="WP_241445655.1">
    <property type="nucleotide sequence ID" value="NZ_BSUJ01000001.1"/>
</dbReference>
<dbReference type="Pfam" id="PF11829">
    <property type="entry name" value="DUF3349"/>
    <property type="match status" value="1"/>
</dbReference>
<dbReference type="EMBL" id="BSUJ01000001">
    <property type="protein sequence ID" value="GMA20297.1"/>
    <property type="molecule type" value="Genomic_DNA"/>
</dbReference>
<protein>
    <recommendedName>
        <fullName evidence="3">DUF3349 domain-containing protein</fullName>
    </recommendedName>
</protein>
<keyword evidence="2" id="KW-1185">Reference proteome</keyword>
<dbReference type="InterPro" id="IPR021784">
    <property type="entry name" value="DUF3349"/>
</dbReference>
<evidence type="ECO:0008006" key="3">
    <source>
        <dbReference type="Google" id="ProtNLM"/>
    </source>
</evidence>
<comment type="caution">
    <text evidence="1">The sequence shown here is derived from an EMBL/GenBank/DDBJ whole genome shotgun (WGS) entry which is preliminary data.</text>
</comment>
<evidence type="ECO:0000313" key="1">
    <source>
        <dbReference type="EMBL" id="GMA20297.1"/>
    </source>
</evidence>
<dbReference type="Gene3D" id="6.10.140.2080">
    <property type="match status" value="1"/>
</dbReference>
<organism evidence="1 2">
    <name type="scientific">Arsenicicoccus piscis</name>
    <dbReference type="NCBI Taxonomy" id="673954"/>
    <lineage>
        <taxon>Bacteria</taxon>
        <taxon>Bacillati</taxon>
        <taxon>Actinomycetota</taxon>
        <taxon>Actinomycetes</taxon>
        <taxon>Micrococcales</taxon>
        <taxon>Intrasporangiaceae</taxon>
        <taxon>Arsenicicoccus</taxon>
    </lineage>
</organism>
<dbReference type="Gene3D" id="1.10.10.2390">
    <property type="match status" value="1"/>
</dbReference>
<gene>
    <name evidence="1" type="ORF">GCM10025862_23180</name>
</gene>
<name>A0ABQ6HQK8_9MICO</name>
<accession>A0ABQ6HQK8</accession>
<dbReference type="Proteomes" id="UP001157109">
    <property type="component" value="Unassembled WGS sequence"/>
</dbReference>
<evidence type="ECO:0000313" key="2">
    <source>
        <dbReference type="Proteomes" id="UP001157109"/>
    </source>
</evidence>
<sequence length="122" mass="13137">MPTTSSPSSTEHAPTRQSVVQRVLSWLRAGYPHGVPGEDYVALLGILHRQLTEDEIIQVATALRHERSEGEPISEDDIASRIRSQILLKPSPEDVARVSAHLAAAGWPLADPAASPDSDGNL</sequence>
<reference evidence="2" key="1">
    <citation type="journal article" date="2019" name="Int. J. Syst. Evol. Microbiol.">
        <title>The Global Catalogue of Microorganisms (GCM) 10K type strain sequencing project: providing services to taxonomists for standard genome sequencing and annotation.</title>
        <authorList>
            <consortium name="The Broad Institute Genomics Platform"/>
            <consortium name="The Broad Institute Genome Sequencing Center for Infectious Disease"/>
            <person name="Wu L."/>
            <person name="Ma J."/>
        </authorList>
    </citation>
    <scope>NUCLEOTIDE SEQUENCE [LARGE SCALE GENOMIC DNA]</scope>
    <source>
        <strain evidence="2">NBRC 105830</strain>
    </source>
</reference>